<accession>A0A412Y9H2</accession>
<dbReference type="AlphaFoldDB" id="A0A412Y9H2"/>
<organism evidence="1 2">
    <name type="scientific">Bacteroides intestinalis</name>
    <dbReference type="NCBI Taxonomy" id="329854"/>
    <lineage>
        <taxon>Bacteria</taxon>
        <taxon>Pseudomonadati</taxon>
        <taxon>Bacteroidota</taxon>
        <taxon>Bacteroidia</taxon>
        <taxon>Bacteroidales</taxon>
        <taxon>Bacteroidaceae</taxon>
        <taxon>Bacteroides</taxon>
    </lineage>
</organism>
<evidence type="ECO:0000313" key="1">
    <source>
        <dbReference type="EMBL" id="RGV54021.1"/>
    </source>
</evidence>
<reference evidence="1 2" key="1">
    <citation type="submission" date="2018-08" db="EMBL/GenBank/DDBJ databases">
        <title>A genome reference for cultivated species of the human gut microbiota.</title>
        <authorList>
            <person name="Zou Y."/>
            <person name="Xue W."/>
            <person name="Luo G."/>
        </authorList>
    </citation>
    <scope>NUCLEOTIDE SEQUENCE [LARGE SCALE GENOMIC DNA]</scope>
    <source>
        <strain evidence="1 2">AF14-32</strain>
    </source>
</reference>
<dbReference type="InterPro" id="IPR025316">
    <property type="entry name" value="DUF4221"/>
</dbReference>
<comment type="caution">
    <text evidence="1">The sequence shown here is derived from an EMBL/GenBank/DDBJ whole genome shotgun (WGS) entry which is preliminary data.</text>
</comment>
<proteinExistence type="predicted"/>
<dbReference type="PROSITE" id="PS51257">
    <property type="entry name" value="PROKAR_LIPOPROTEIN"/>
    <property type="match status" value="1"/>
</dbReference>
<dbReference type="RefSeq" id="WP_022392602.1">
    <property type="nucleotide sequence ID" value="NZ_QRZF01000006.1"/>
</dbReference>
<name>A0A412Y9H2_9BACE</name>
<dbReference type="Pfam" id="PF13970">
    <property type="entry name" value="DUF4221"/>
    <property type="match status" value="1"/>
</dbReference>
<dbReference type="Proteomes" id="UP000283850">
    <property type="component" value="Unassembled WGS sequence"/>
</dbReference>
<protein>
    <submittedName>
        <fullName evidence="1">DUF4221 domain-containing protein</fullName>
    </submittedName>
</protein>
<sequence>MIKCVALCLGLGLLYSCSSGNKKQFLVPDINIEEADDIVFALDDSTVQNMEYLQLFQRNDSDILAFTNEYDNAIVFYDYKTRKYLGRTEFAKEGNNGIGTIFSFYYLNQDSIYLYNFTTYSLFLANARGEVVMKKDLHTIPNLSKDSLFFAPQLFPRTNSPLRKIGDELLIAGFFMNEQAGENSVNRPVMAYYNLSQNTLRFSDSYPSMYHKGNWGGDFTYRNPFYTLSPKNEIVLGFAADHNIRVHGKDEMEYHEYYAGVGGDFEITPIAKDIAMNTIAREIVNRHYTRTLSYQAIVYDKYRKVYYRLALLPDPDIDIKVGPIRKPIEIVVLNEHFELIGKSAIKRERYWINQCFVSPDGFHIQIEADNDDELRFKTFVLGDYEK</sequence>
<evidence type="ECO:0000313" key="2">
    <source>
        <dbReference type="Proteomes" id="UP000283850"/>
    </source>
</evidence>
<dbReference type="EMBL" id="QRZF01000006">
    <property type="protein sequence ID" value="RGV54021.1"/>
    <property type="molecule type" value="Genomic_DNA"/>
</dbReference>
<gene>
    <name evidence="1" type="ORF">DWW10_10925</name>
</gene>